<dbReference type="NCBIfam" id="TIGR01727">
    <property type="entry name" value="oligo_HPY"/>
    <property type="match status" value="1"/>
</dbReference>
<dbReference type="SUPFAM" id="SSF52540">
    <property type="entry name" value="P-loop containing nucleoside triphosphate hydrolases"/>
    <property type="match status" value="1"/>
</dbReference>
<evidence type="ECO:0000256" key="4">
    <source>
        <dbReference type="ARBA" id="ARBA00022475"/>
    </source>
</evidence>
<reference evidence="9" key="1">
    <citation type="submission" date="2016-04" db="EMBL/GenBank/DDBJ databases">
        <authorList>
            <person name="Evans L.H."/>
            <person name="Alamgir A."/>
            <person name="Owens N."/>
            <person name="Weber N.D."/>
            <person name="Virtaneva K."/>
            <person name="Barbian K."/>
            <person name="Babar A."/>
            <person name="Rosenke K."/>
        </authorList>
    </citation>
    <scope>NUCLEOTIDE SEQUENCE</scope>
    <source>
        <strain evidence="9">86</strain>
    </source>
</reference>
<name>A0A212J128_9FIRM</name>
<keyword evidence="5" id="KW-0547">Nucleotide-binding</keyword>
<dbReference type="PANTHER" id="PTHR43297:SF2">
    <property type="entry name" value="DIPEPTIDE TRANSPORT ATP-BINDING PROTEIN DPPD"/>
    <property type="match status" value="1"/>
</dbReference>
<dbReference type="CDD" id="cd03257">
    <property type="entry name" value="ABC_NikE_OppD_transporters"/>
    <property type="match status" value="1"/>
</dbReference>
<sequence>MQKALLQVENLQVLFEREHDTVVAVDEMSFTVHQGTNLALVGESGSGKSVTSLACLHLLGGNGGIAQGRILFDGRDITRAGEREMQKLRGAQLSMIFQEPMTSLNPVLSIGYQLGESLRLHTDMTPAQIKVRSLELLSQMGIPNGEKVLRGYPHELSGGMRQRVMIAMALACSPKLLIADEPTTALDVTIQAQILDLLKKLQKETGITMLIITHDFGVVAEMADEVVVMYAGLAVEKGTVDELFSRPQHPYTEGLLKSIIPLDASMGSALYSIPGVVPEITRHQQCCPFYPRCPYGGDLCSQKLPPLKETSPGHFVRCFLGGNP</sequence>
<dbReference type="Pfam" id="PF00005">
    <property type="entry name" value="ABC_tran"/>
    <property type="match status" value="1"/>
</dbReference>
<evidence type="ECO:0000259" key="8">
    <source>
        <dbReference type="PROSITE" id="PS50893"/>
    </source>
</evidence>
<keyword evidence="3" id="KW-0813">Transport</keyword>
<keyword evidence="4" id="KW-1003">Cell membrane</keyword>
<proteinExistence type="inferred from homology"/>
<dbReference type="GO" id="GO:0015833">
    <property type="term" value="P:peptide transport"/>
    <property type="evidence" value="ECO:0007669"/>
    <property type="project" value="InterPro"/>
</dbReference>
<dbReference type="EMBL" id="FLUN01000001">
    <property type="protein sequence ID" value="SBV93193.1"/>
    <property type="molecule type" value="Genomic_DNA"/>
</dbReference>
<dbReference type="AlphaFoldDB" id="A0A212J128"/>
<protein>
    <submittedName>
        <fullName evidence="9">Oligopeptide transporter subunit ATP-binding component of ABC superfamily</fullName>
    </submittedName>
</protein>
<dbReference type="InterPro" id="IPR050388">
    <property type="entry name" value="ABC_Ni/Peptide_Import"/>
</dbReference>
<dbReference type="InterPro" id="IPR017871">
    <property type="entry name" value="ABC_transporter-like_CS"/>
</dbReference>
<dbReference type="InterPro" id="IPR003593">
    <property type="entry name" value="AAA+_ATPase"/>
</dbReference>
<dbReference type="SMART" id="SM00382">
    <property type="entry name" value="AAA"/>
    <property type="match status" value="1"/>
</dbReference>
<accession>A0A212J128</accession>
<dbReference type="InterPro" id="IPR003439">
    <property type="entry name" value="ABC_transporter-like_ATP-bd"/>
</dbReference>
<dbReference type="PANTHER" id="PTHR43297">
    <property type="entry name" value="OLIGOPEPTIDE TRANSPORT ATP-BINDING PROTEIN APPD"/>
    <property type="match status" value="1"/>
</dbReference>
<dbReference type="Gene3D" id="3.40.50.300">
    <property type="entry name" value="P-loop containing nucleotide triphosphate hydrolases"/>
    <property type="match status" value="1"/>
</dbReference>
<dbReference type="PROSITE" id="PS00211">
    <property type="entry name" value="ABC_TRANSPORTER_1"/>
    <property type="match status" value="1"/>
</dbReference>
<evidence type="ECO:0000256" key="3">
    <source>
        <dbReference type="ARBA" id="ARBA00022448"/>
    </source>
</evidence>
<dbReference type="InterPro" id="IPR027417">
    <property type="entry name" value="P-loop_NTPase"/>
</dbReference>
<dbReference type="GO" id="GO:0005886">
    <property type="term" value="C:plasma membrane"/>
    <property type="evidence" value="ECO:0007669"/>
    <property type="project" value="UniProtKB-SubCell"/>
</dbReference>
<dbReference type="FunFam" id="3.40.50.300:FF:000016">
    <property type="entry name" value="Oligopeptide ABC transporter ATP-binding component"/>
    <property type="match status" value="1"/>
</dbReference>
<evidence type="ECO:0000256" key="5">
    <source>
        <dbReference type="ARBA" id="ARBA00022741"/>
    </source>
</evidence>
<gene>
    <name evidence="9" type="primary">oppD</name>
    <name evidence="9" type="ORF">KL86CLO1_10348</name>
</gene>
<dbReference type="GO" id="GO:0005524">
    <property type="term" value="F:ATP binding"/>
    <property type="evidence" value="ECO:0007669"/>
    <property type="project" value="UniProtKB-KW"/>
</dbReference>
<evidence type="ECO:0000313" key="9">
    <source>
        <dbReference type="EMBL" id="SBV93193.1"/>
    </source>
</evidence>
<organism evidence="9">
    <name type="scientific">uncultured Eubacteriales bacterium</name>
    <dbReference type="NCBI Taxonomy" id="172733"/>
    <lineage>
        <taxon>Bacteria</taxon>
        <taxon>Bacillati</taxon>
        <taxon>Bacillota</taxon>
        <taxon>Clostridia</taxon>
        <taxon>Eubacteriales</taxon>
        <taxon>environmental samples</taxon>
    </lineage>
</organism>
<dbReference type="PROSITE" id="PS50893">
    <property type="entry name" value="ABC_TRANSPORTER_2"/>
    <property type="match status" value="1"/>
</dbReference>
<keyword evidence="6 9" id="KW-0067">ATP-binding</keyword>
<comment type="subcellular location">
    <subcellularLocation>
        <location evidence="1">Cell membrane</location>
        <topology evidence="1">Peripheral membrane protein</topology>
    </subcellularLocation>
</comment>
<evidence type="ECO:0000256" key="6">
    <source>
        <dbReference type="ARBA" id="ARBA00022840"/>
    </source>
</evidence>
<evidence type="ECO:0000256" key="7">
    <source>
        <dbReference type="ARBA" id="ARBA00023136"/>
    </source>
</evidence>
<keyword evidence="7" id="KW-0472">Membrane</keyword>
<dbReference type="Pfam" id="PF08352">
    <property type="entry name" value="oligo_HPY"/>
    <property type="match status" value="1"/>
</dbReference>
<feature type="domain" description="ABC transporter" evidence="8">
    <location>
        <begin position="6"/>
        <end position="256"/>
    </location>
</feature>
<evidence type="ECO:0000256" key="2">
    <source>
        <dbReference type="ARBA" id="ARBA00005417"/>
    </source>
</evidence>
<dbReference type="InterPro" id="IPR013563">
    <property type="entry name" value="Oligopep_ABC_C"/>
</dbReference>
<dbReference type="GO" id="GO:0016887">
    <property type="term" value="F:ATP hydrolysis activity"/>
    <property type="evidence" value="ECO:0007669"/>
    <property type="project" value="InterPro"/>
</dbReference>
<comment type="similarity">
    <text evidence="2">Belongs to the ABC transporter superfamily.</text>
</comment>
<evidence type="ECO:0000256" key="1">
    <source>
        <dbReference type="ARBA" id="ARBA00004202"/>
    </source>
</evidence>